<dbReference type="InterPro" id="IPR007313">
    <property type="entry name" value="FxsA"/>
</dbReference>
<dbReference type="RefSeq" id="WP_146286993.1">
    <property type="nucleotide sequence ID" value="NZ_BMLP01000004.1"/>
</dbReference>
<keyword evidence="2" id="KW-1133">Transmembrane helix</keyword>
<evidence type="ECO:0000313" key="3">
    <source>
        <dbReference type="EMBL" id="GGO33434.1"/>
    </source>
</evidence>
<protein>
    <submittedName>
        <fullName evidence="3">Exclusion protein FxsA</fullName>
    </submittedName>
</protein>
<feature type="region of interest" description="Disordered" evidence="1">
    <location>
        <begin position="137"/>
        <end position="160"/>
    </location>
</feature>
<sequence length="160" mass="16779">MRLFGLLVAIMLIEIALFVTVGGRIGLLASLAVIFGTALLGGAVIRTSGERTAAQFRATMAGIGEPRGGTIGDQALLILAGGLLILPGFLGDAIGLLLLIPPVRRLITDAIARRVQVAERFGVRQGPEVVIDGEFIELDPSDGSESPRGNDSRPSGWTRH</sequence>
<dbReference type="NCBIfam" id="NF008528">
    <property type="entry name" value="PRK11463.1-2"/>
    <property type="match status" value="1"/>
</dbReference>
<organism evidence="3 4">
    <name type="scientific">Gemmobacter aquaticus</name>
    <dbReference type="NCBI Taxonomy" id="490185"/>
    <lineage>
        <taxon>Bacteria</taxon>
        <taxon>Pseudomonadati</taxon>
        <taxon>Pseudomonadota</taxon>
        <taxon>Alphaproteobacteria</taxon>
        <taxon>Rhodobacterales</taxon>
        <taxon>Paracoccaceae</taxon>
        <taxon>Gemmobacter</taxon>
    </lineage>
</organism>
<evidence type="ECO:0000256" key="1">
    <source>
        <dbReference type="SAM" id="MobiDB-lite"/>
    </source>
</evidence>
<dbReference type="PANTHER" id="PTHR35335">
    <property type="entry name" value="UPF0716 PROTEIN FXSA"/>
    <property type="match status" value="1"/>
</dbReference>
<dbReference type="EMBL" id="BMLP01000004">
    <property type="protein sequence ID" value="GGO33434.1"/>
    <property type="molecule type" value="Genomic_DNA"/>
</dbReference>
<feature type="transmembrane region" description="Helical" evidence="2">
    <location>
        <begin position="28"/>
        <end position="45"/>
    </location>
</feature>
<feature type="compositionally biased region" description="Polar residues" evidence="1">
    <location>
        <begin position="143"/>
        <end position="160"/>
    </location>
</feature>
<reference evidence="3 4" key="1">
    <citation type="journal article" date="2014" name="Int. J. Syst. Evol. Microbiol.">
        <title>Complete genome sequence of Corynebacterium casei LMG S-19264T (=DSM 44701T), isolated from a smear-ripened cheese.</title>
        <authorList>
            <consortium name="US DOE Joint Genome Institute (JGI-PGF)"/>
            <person name="Walter F."/>
            <person name="Albersmeier A."/>
            <person name="Kalinowski J."/>
            <person name="Ruckert C."/>
        </authorList>
    </citation>
    <scope>NUCLEOTIDE SEQUENCE [LARGE SCALE GENOMIC DNA]</scope>
    <source>
        <strain evidence="3 4">CGMCC 1.7029</strain>
    </source>
</reference>
<accession>A0A917YJY9</accession>
<evidence type="ECO:0000313" key="4">
    <source>
        <dbReference type="Proteomes" id="UP000598196"/>
    </source>
</evidence>
<keyword evidence="2" id="KW-0812">Transmembrane</keyword>
<dbReference type="AlphaFoldDB" id="A0A917YJY9"/>
<keyword evidence="4" id="KW-1185">Reference proteome</keyword>
<dbReference type="OrthoDB" id="9792788at2"/>
<dbReference type="Pfam" id="PF04186">
    <property type="entry name" value="FxsA"/>
    <property type="match status" value="1"/>
</dbReference>
<comment type="caution">
    <text evidence="3">The sequence shown here is derived from an EMBL/GenBank/DDBJ whole genome shotgun (WGS) entry which is preliminary data.</text>
</comment>
<dbReference type="PANTHER" id="PTHR35335:SF1">
    <property type="entry name" value="UPF0716 PROTEIN FXSA"/>
    <property type="match status" value="1"/>
</dbReference>
<dbReference type="Proteomes" id="UP000598196">
    <property type="component" value="Unassembled WGS sequence"/>
</dbReference>
<feature type="transmembrane region" description="Helical" evidence="2">
    <location>
        <begin position="76"/>
        <end position="100"/>
    </location>
</feature>
<proteinExistence type="predicted"/>
<name>A0A917YJY9_9RHOB</name>
<keyword evidence="2" id="KW-0472">Membrane</keyword>
<dbReference type="GO" id="GO:0016020">
    <property type="term" value="C:membrane"/>
    <property type="evidence" value="ECO:0007669"/>
    <property type="project" value="InterPro"/>
</dbReference>
<gene>
    <name evidence="3" type="primary">fxsA</name>
    <name evidence="3" type="ORF">GCM10010991_22860</name>
</gene>
<evidence type="ECO:0000256" key="2">
    <source>
        <dbReference type="SAM" id="Phobius"/>
    </source>
</evidence>